<evidence type="ECO:0000256" key="3">
    <source>
        <dbReference type="SAM" id="SignalP"/>
    </source>
</evidence>
<feature type="chain" id="PRO_5037769902" evidence="3">
    <location>
        <begin position="21"/>
        <end position="362"/>
    </location>
</feature>
<evidence type="ECO:0000256" key="2">
    <source>
        <dbReference type="ARBA" id="ARBA00022729"/>
    </source>
</evidence>
<keyword evidence="6" id="KW-1185">Reference proteome</keyword>
<organism evidence="5 6">
    <name type="scientific">Actinoplanes nipponensis</name>
    <dbReference type="NCBI Taxonomy" id="135950"/>
    <lineage>
        <taxon>Bacteria</taxon>
        <taxon>Bacillati</taxon>
        <taxon>Actinomycetota</taxon>
        <taxon>Actinomycetes</taxon>
        <taxon>Micromonosporales</taxon>
        <taxon>Micromonosporaceae</taxon>
        <taxon>Actinoplanes</taxon>
    </lineage>
</organism>
<comment type="subcellular location">
    <subcellularLocation>
        <location evidence="1">Cell envelope</location>
    </subcellularLocation>
</comment>
<dbReference type="PANTHER" id="PTHR30036:SF1">
    <property type="entry name" value="D-XYLOSE-BINDING PERIPLASMIC PROTEIN"/>
    <property type="match status" value="1"/>
</dbReference>
<dbReference type="Proteomes" id="UP000647172">
    <property type="component" value="Unassembled WGS sequence"/>
</dbReference>
<evidence type="ECO:0000313" key="5">
    <source>
        <dbReference type="EMBL" id="GIE50814.1"/>
    </source>
</evidence>
<dbReference type="GO" id="GO:0030288">
    <property type="term" value="C:outer membrane-bounded periplasmic space"/>
    <property type="evidence" value="ECO:0007669"/>
    <property type="project" value="TreeGrafter"/>
</dbReference>
<protein>
    <submittedName>
        <fullName evidence="5">Sugar ABC transporter substrate-binding protein</fullName>
    </submittedName>
</protein>
<dbReference type="Pfam" id="PF13407">
    <property type="entry name" value="Peripla_BP_4"/>
    <property type="match status" value="1"/>
</dbReference>
<evidence type="ECO:0000313" key="6">
    <source>
        <dbReference type="Proteomes" id="UP000647172"/>
    </source>
</evidence>
<feature type="domain" description="Periplasmic binding protein" evidence="4">
    <location>
        <begin position="38"/>
        <end position="299"/>
    </location>
</feature>
<dbReference type="EMBL" id="BOMQ01000052">
    <property type="protein sequence ID" value="GIE50814.1"/>
    <property type="molecule type" value="Genomic_DNA"/>
</dbReference>
<feature type="signal peptide" evidence="3">
    <location>
        <begin position="1"/>
        <end position="20"/>
    </location>
</feature>
<proteinExistence type="predicted"/>
<dbReference type="InterPro" id="IPR025997">
    <property type="entry name" value="SBP_2_dom"/>
</dbReference>
<dbReference type="GO" id="GO:0030246">
    <property type="term" value="F:carbohydrate binding"/>
    <property type="evidence" value="ECO:0007669"/>
    <property type="project" value="TreeGrafter"/>
</dbReference>
<gene>
    <name evidence="5" type="ORF">Ani05nite_43480</name>
</gene>
<keyword evidence="2 3" id="KW-0732">Signal</keyword>
<reference evidence="5" key="1">
    <citation type="submission" date="2021-01" db="EMBL/GenBank/DDBJ databases">
        <title>Whole genome shotgun sequence of Actinoplanes nipponensis NBRC 14063.</title>
        <authorList>
            <person name="Komaki H."/>
            <person name="Tamura T."/>
        </authorList>
    </citation>
    <scope>NUCLEOTIDE SEQUENCE</scope>
    <source>
        <strain evidence="5">NBRC 14063</strain>
    </source>
</reference>
<accession>A0A919JPY5</accession>
<dbReference type="SUPFAM" id="SSF53822">
    <property type="entry name" value="Periplasmic binding protein-like I"/>
    <property type="match status" value="1"/>
</dbReference>
<dbReference type="InterPro" id="IPR028082">
    <property type="entry name" value="Peripla_BP_I"/>
</dbReference>
<dbReference type="Gene3D" id="3.40.50.2300">
    <property type="match status" value="2"/>
</dbReference>
<dbReference type="AlphaFoldDB" id="A0A919JPY5"/>
<sequence>MRNKLMAVATAGVLTLGALGACTRGDDVATGRNGTKVGVILPDTSTSQRWGSDDPKLLKAAFDAAEVPVDIQNAQGSAETFVAIADRMIAGGAKVLVIASLEPVSGKAVLDKARAAGVATIDYDRLTLNGDADYYVSFDNMQVGRLQGRGLAKCLKARGIDTPRVAYLNGAPTDNNATLFRAGYDSIMQPRFDDGSYLKGPEQDVPRWDNDLGRFIFDQMLSDSAGRIDGVVAANDGLGNAAITILKRVRRNGEVPVTGQDATVQGLQNILAGDQCMTVYKPIKKEADAAAKLAITLFKDQAVRVDDRVKDPESGGYVDAVLLPPTAIFKKDIGVVIKDGFVDERTVCAGAFARLCRRNGIS</sequence>
<evidence type="ECO:0000259" key="4">
    <source>
        <dbReference type="Pfam" id="PF13407"/>
    </source>
</evidence>
<name>A0A919JPY5_9ACTN</name>
<dbReference type="PANTHER" id="PTHR30036">
    <property type="entry name" value="D-XYLOSE-BINDING PERIPLASMIC PROTEIN"/>
    <property type="match status" value="1"/>
</dbReference>
<dbReference type="PROSITE" id="PS51257">
    <property type="entry name" value="PROKAR_LIPOPROTEIN"/>
    <property type="match status" value="1"/>
</dbReference>
<dbReference type="InterPro" id="IPR050555">
    <property type="entry name" value="Bact_Solute-Bind_Prot2"/>
</dbReference>
<comment type="caution">
    <text evidence="5">The sequence shown here is derived from an EMBL/GenBank/DDBJ whole genome shotgun (WGS) entry which is preliminary data.</text>
</comment>
<evidence type="ECO:0000256" key="1">
    <source>
        <dbReference type="ARBA" id="ARBA00004196"/>
    </source>
</evidence>
<dbReference type="RefSeq" id="WP_203770785.1">
    <property type="nucleotide sequence ID" value="NZ_BOMQ01000052.1"/>
</dbReference>